<evidence type="ECO:0000313" key="3">
    <source>
        <dbReference type="Proteomes" id="UP001054821"/>
    </source>
</evidence>
<feature type="domain" description="Reverse transcriptase Ty1/copia-type" evidence="1">
    <location>
        <begin position="164"/>
        <end position="210"/>
    </location>
</feature>
<dbReference type="PANTHER" id="PTHR43383">
    <property type="entry name" value="NODULIN 6"/>
    <property type="match status" value="1"/>
</dbReference>
<dbReference type="InterPro" id="IPR043502">
    <property type="entry name" value="DNA/RNA_pol_sf"/>
</dbReference>
<proteinExistence type="predicted"/>
<evidence type="ECO:0000313" key="2">
    <source>
        <dbReference type="EMBL" id="KAI5311326.1"/>
    </source>
</evidence>
<dbReference type="EMBL" id="JAJFAZ020000032">
    <property type="protein sequence ID" value="KAI5311326.1"/>
    <property type="molecule type" value="Genomic_DNA"/>
</dbReference>
<dbReference type="AlphaFoldDB" id="A0AAD4USY4"/>
<accession>A0AAD4USY4</accession>
<gene>
    <name evidence="2" type="ORF">L3X38_000380</name>
</gene>
<dbReference type="InterPro" id="IPR013103">
    <property type="entry name" value="RVT_2"/>
</dbReference>
<reference evidence="2 3" key="1">
    <citation type="journal article" date="2022" name="G3 (Bethesda)">
        <title>Whole-genome sequence and methylome profiling of the almond [Prunus dulcis (Mill.) D.A. Webb] cultivar 'Nonpareil'.</title>
        <authorList>
            <person name="D'Amico-Willman K.M."/>
            <person name="Ouma W.Z."/>
            <person name="Meulia T."/>
            <person name="Sideli G.M."/>
            <person name="Gradziel T.M."/>
            <person name="Fresnedo-Ramirez J."/>
        </authorList>
    </citation>
    <scope>NUCLEOTIDE SEQUENCE [LARGE SCALE GENOMIC DNA]</scope>
    <source>
        <strain evidence="2">Clone GOH B32 T37-40</strain>
    </source>
</reference>
<feature type="domain" description="Reverse transcriptase Ty1/copia-type" evidence="1">
    <location>
        <begin position="88"/>
        <end position="156"/>
    </location>
</feature>
<name>A0AAD4USY4_PRUDU</name>
<protein>
    <recommendedName>
        <fullName evidence="1">Reverse transcriptase Ty1/copia-type domain-containing protein</fullName>
    </recommendedName>
</protein>
<keyword evidence="3" id="KW-1185">Reference proteome</keyword>
<feature type="non-terminal residue" evidence="2">
    <location>
        <position position="1"/>
    </location>
</feature>
<dbReference type="Proteomes" id="UP001054821">
    <property type="component" value="Unassembled WGS sequence"/>
</dbReference>
<dbReference type="Pfam" id="PF07727">
    <property type="entry name" value="RVT_2"/>
    <property type="match status" value="2"/>
</dbReference>
<sequence length="213" mass="23893">YCSLIYENETCGLYEETTDRYLELDQSSISKDETGALGVETTARIEASDQSPVFENSDSDSCTDEFDSISPSALPVPQSTCDGESSKTYGVDYLETFAPMAKLNTVCVLLSLVFNCDWFLLQFDVKNAFLHGDLKEEIYMNLPTGIHVTSKDGAVHHKGKLTTLIIYVDDMIVTGDNQAKMQNIQKYLASEFEMKSLDDLKYFLRIEVAKSKH</sequence>
<comment type="caution">
    <text evidence="2">The sequence shown here is derived from an EMBL/GenBank/DDBJ whole genome shotgun (WGS) entry which is preliminary data.</text>
</comment>
<dbReference type="SUPFAM" id="SSF56672">
    <property type="entry name" value="DNA/RNA polymerases"/>
    <property type="match status" value="1"/>
</dbReference>
<evidence type="ECO:0000259" key="1">
    <source>
        <dbReference type="Pfam" id="PF07727"/>
    </source>
</evidence>
<dbReference type="PANTHER" id="PTHR43383:SF2">
    <property type="entry name" value="AMIDOHYDROLASE 2 FAMILY PROTEIN"/>
    <property type="match status" value="1"/>
</dbReference>
<organism evidence="2 3">
    <name type="scientific">Prunus dulcis</name>
    <name type="common">Almond</name>
    <name type="synonym">Amygdalus dulcis</name>
    <dbReference type="NCBI Taxonomy" id="3755"/>
    <lineage>
        <taxon>Eukaryota</taxon>
        <taxon>Viridiplantae</taxon>
        <taxon>Streptophyta</taxon>
        <taxon>Embryophyta</taxon>
        <taxon>Tracheophyta</taxon>
        <taxon>Spermatophyta</taxon>
        <taxon>Magnoliopsida</taxon>
        <taxon>eudicotyledons</taxon>
        <taxon>Gunneridae</taxon>
        <taxon>Pentapetalae</taxon>
        <taxon>rosids</taxon>
        <taxon>fabids</taxon>
        <taxon>Rosales</taxon>
        <taxon>Rosaceae</taxon>
        <taxon>Amygdaloideae</taxon>
        <taxon>Amygdaleae</taxon>
        <taxon>Prunus</taxon>
    </lineage>
</organism>